<dbReference type="InterPro" id="IPR020624">
    <property type="entry name" value="Schiff_base-form_aldolases_CS"/>
</dbReference>
<protein>
    <recommendedName>
        <fullName evidence="4">4-hydroxy-tetrahydrodipicolinate synthase</fullName>
        <ecNumber evidence="4">4.3.3.7</ecNumber>
    </recommendedName>
</protein>
<dbReference type="InterPro" id="IPR002220">
    <property type="entry name" value="DapA-like"/>
</dbReference>
<feature type="active site" description="Proton donor/acceptor" evidence="13">
    <location>
        <position position="181"/>
    </location>
</feature>
<evidence type="ECO:0000256" key="7">
    <source>
        <dbReference type="ARBA" id="ARBA00022915"/>
    </source>
</evidence>
<dbReference type="UniPathway" id="UPA00034">
    <property type="reaction ID" value="UER00017"/>
</dbReference>
<comment type="similarity">
    <text evidence="3 12">Belongs to the DapA family.</text>
</comment>
<reference evidence="15" key="1">
    <citation type="submission" date="2021-01" db="EMBL/GenBank/DDBJ databases">
        <authorList>
            <person name="Corre E."/>
            <person name="Pelletier E."/>
            <person name="Niang G."/>
            <person name="Scheremetjew M."/>
            <person name="Finn R."/>
            <person name="Kale V."/>
            <person name="Holt S."/>
            <person name="Cochrane G."/>
            <person name="Meng A."/>
            <person name="Brown T."/>
            <person name="Cohen L."/>
        </authorList>
    </citation>
    <scope>NUCLEOTIDE SEQUENCE</scope>
    <source>
        <strain evidence="15">SPMC142</strain>
    </source>
</reference>
<dbReference type="AlphaFoldDB" id="A0A7S3X0W1"/>
<dbReference type="Gene3D" id="3.20.20.70">
    <property type="entry name" value="Aldolase class I"/>
    <property type="match status" value="1"/>
</dbReference>
<dbReference type="SUPFAM" id="SSF51569">
    <property type="entry name" value="Aldolase"/>
    <property type="match status" value="1"/>
</dbReference>
<keyword evidence="5" id="KW-0963">Cytoplasm</keyword>
<evidence type="ECO:0000256" key="10">
    <source>
        <dbReference type="ARBA" id="ARBA00023270"/>
    </source>
</evidence>
<comment type="function">
    <text evidence="1">Catalyzes the condensation of (S)-aspartate-beta-semialdehyde [(S)-ASA] and pyruvate to 4-hydroxy-tetrahydrodipicolinate (HTPA).</text>
</comment>
<comment type="pathway">
    <text evidence="2">Amino-acid biosynthesis; L-lysine biosynthesis via DAP pathway; (S)-tetrahydrodipicolinate from L-aspartate: step 3/4.</text>
</comment>
<evidence type="ECO:0000256" key="6">
    <source>
        <dbReference type="ARBA" id="ARBA00022605"/>
    </source>
</evidence>
<dbReference type="PIRSF" id="PIRSF001365">
    <property type="entry name" value="DHDPS"/>
    <property type="match status" value="1"/>
</dbReference>
<dbReference type="EC" id="4.3.3.7" evidence="4"/>
<evidence type="ECO:0000256" key="13">
    <source>
        <dbReference type="PIRSR" id="PIRSR001365-1"/>
    </source>
</evidence>
<feature type="binding site" evidence="14">
    <location>
        <position position="93"/>
    </location>
    <ligand>
        <name>pyruvate</name>
        <dbReference type="ChEBI" id="CHEBI:15361"/>
    </ligand>
</feature>
<dbReference type="CDD" id="cd00950">
    <property type="entry name" value="DHDPS"/>
    <property type="match status" value="1"/>
</dbReference>
<evidence type="ECO:0000256" key="4">
    <source>
        <dbReference type="ARBA" id="ARBA00012086"/>
    </source>
</evidence>
<dbReference type="SMART" id="SM01130">
    <property type="entry name" value="DHDPS"/>
    <property type="match status" value="1"/>
</dbReference>
<proteinExistence type="inferred from homology"/>
<keyword evidence="8" id="KW-0457">Lysine biosynthesis</keyword>
<keyword evidence="6" id="KW-0028">Amino-acid biosynthesis</keyword>
<feature type="binding site" evidence="14">
    <location>
        <position position="251"/>
    </location>
    <ligand>
        <name>pyruvate</name>
        <dbReference type="ChEBI" id="CHEBI:15361"/>
    </ligand>
</feature>
<evidence type="ECO:0000256" key="12">
    <source>
        <dbReference type="PIRNR" id="PIRNR001365"/>
    </source>
</evidence>
<dbReference type="PRINTS" id="PR00146">
    <property type="entry name" value="DHPICSNTHASE"/>
</dbReference>
<evidence type="ECO:0000256" key="14">
    <source>
        <dbReference type="PIRSR" id="PIRSR001365-2"/>
    </source>
</evidence>
<dbReference type="InterPro" id="IPR013785">
    <property type="entry name" value="Aldolase_TIM"/>
</dbReference>
<name>A0A7S3X0W1_9SPIT</name>
<evidence type="ECO:0000256" key="11">
    <source>
        <dbReference type="ARBA" id="ARBA00047836"/>
    </source>
</evidence>
<dbReference type="NCBIfam" id="TIGR00674">
    <property type="entry name" value="dapA"/>
    <property type="match status" value="1"/>
</dbReference>
<dbReference type="InterPro" id="IPR020625">
    <property type="entry name" value="Schiff_base-form_aldolases_AS"/>
</dbReference>
<organism evidence="15">
    <name type="scientific">Strombidinopsis acuminata</name>
    <dbReference type="NCBI Taxonomy" id="141414"/>
    <lineage>
        <taxon>Eukaryota</taxon>
        <taxon>Sar</taxon>
        <taxon>Alveolata</taxon>
        <taxon>Ciliophora</taxon>
        <taxon>Intramacronucleata</taxon>
        <taxon>Spirotrichea</taxon>
        <taxon>Choreotrichia</taxon>
        <taxon>Choreotrichida</taxon>
        <taxon>Strombidinopsidae</taxon>
        <taxon>Strombidinopsis</taxon>
    </lineage>
</organism>
<dbReference type="InterPro" id="IPR005263">
    <property type="entry name" value="DapA"/>
</dbReference>
<comment type="catalytic activity">
    <reaction evidence="11">
        <text>L-aspartate 4-semialdehyde + pyruvate = (2S,4S)-4-hydroxy-2,3,4,5-tetrahydrodipicolinate + H2O + H(+)</text>
        <dbReference type="Rhea" id="RHEA:34171"/>
        <dbReference type="ChEBI" id="CHEBI:15361"/>
        <dbReference type="ChEBI" id="CHEBI:15377"/>
        <dbReference type="ChEBI" id="CHEBI:15378"/>
        <dbReference type="ChEBI" id="CHEBI:67139"/>
        <dbReference type="ChEBI" id="CHEBI:537519"/>
        <dbReference type="EC" id="4.3.3.7"/>
    </reaction>
</comment>
<evidence type="ECO:0000256" key="5">
    <source>
        <dbReference type="ARBA" id="ARBA00022490"/>
    </source>
</evidence>
<gene>
    <name evidence="15" type="ORF">SACU0126_LOCUS28211</name>
</gene>
<feature type="active site" description="Schiff-base intermediate with substrate" evidence="13">
    <location>
        <position position="209"/>
    </location>
</feature>
<dbReference type="Pfam" id="PF00701">
    <property type="entry name" value="DHDPS"/>
    <property type="match status" value="1"/>
</dbReference>
<evidence type="ECO:0000256" key="3">
    <source>
        <dbReference type="ARBA" id="ARBA00007592"/>
    </source>
</evidence>
<dbReference type="PANTHER" id="PTHR12128:SF66">
    <property type="entry name" value="4-HYDROXY-2-OXOGLUTARATE ALDOLASE, MITOCHONDRIAL"/>
    <property type="match status" value="1"/>
</dbReference>
<evidence type="ECO:0000256" key="8">
    <source>
        <dbReference type="ARBA" id="ARBA00023154"/>
    </source>
</evidence>
<evidence type="ECO:0000256" key="1">
    <source>
        <dbReference type="ARBA" id="ARBA00003294"/>
    </source>
</evidence>
<evidence type="ECO:0000256" key="9">
    <source>
        <dbReference type="ARBA" id="ARBA00023239"/>
    </source>
</evidence>
<keyword evidence="10" id="KW-0704">Schiff base</keyword>
<keyword evidence="9 12" id="KW-0456">Lyase</keyword>
<dbReference type="GO" id="GO:0009089">
    <property type="term" value="P:lysine biosynthetic process via diaminopimelate"/>
    <property type="evidence" value="ECO:0007669"/>
    <property type="project" value="UniProtKB-UniPathway"/>
</dbReference>
<accession>A0A7S3X0W1</accession>
<dbReference type="PANTHER" id="PTHR12128">
    <property type="entry name" value="DIHYDRODIPICOLINATE SYNTHASE"/>
    <property type="match status" value="1"/>
</dbReference>
<sequence>MLTPPFVHTHSSALSHTHAFPVLHPASIMGRRRRVEPSPIAMASAKNPMTPGSLVALITPMKPNGDIHFDELRSLLRWHVESGTNGVVALGTTGEASTMSMDERAAVLEVCQQELSGKLPLMVGTGTIDHKKVIAMNEQALQYGADACLVVTPYYVKPTQQGMVQFFTTIADATPLPMLLYNVPGRTAADLQPETVARLAEHERIFGIKEATGDLERVKVLRELCGPDFMLLSGEDSNAFEFTLLGGDGVISVTSNVAPAQQTKVFAAALAGDANTARELNRPLERLHQRLFLQANPIPAKWAVHRMGRSSPGIRLPLTPLDEAFHTSLEEALREAMCLENSPASAK</sequence>
<keyword evidence="7" id="KW-0220">Diaminopimelate biosynthesis</keyword>
<evidence type="ECO:0000256" key="2">
    <source>
        <dbReference type="ARBA" id="ARBA00005120"/>
    </source>
</evidence>
<dbReference type="GO" id="GO:0019877">
    <property type="term" value="P:diaminopimelate biosynthetic process"/>
    <property type="evidence" value="ECO:0007669"/>
    <property type="project" value="UniProtKB-KW"/>
</dbReference>
<dbReference type="PROSITE" id="PS00666">
    <property type="entry name" value="DHDPS_2"/>
    <property type="match status" value="1"/>
</dbReference>
<dbReference type="EMBL" id="HBIQ01088460">
    <property type="protein sequence ID" value="CAE0589015.1"/>
    <property type="molecule type" value="Transcribed_RNA"/>
</dbReference>
<dbReference type="PROSITE" id="PS00665">
    <property type="entry name" value="DHDPS_1"/>
    <property type="match status" value="1"/>
</dbReference>
<dbReference type="HAMAP" id="MF_00418">
    <property type="entry name" value="DapA"/>
    <property type="match status" value="1"/>
</dbReference>
<dbReference type="GO" id="GO:0008840">
    <property type="term" value="F:4-hydroxy-tetrahydrodipicolinate synthase activity"/>
    <property type="evidence" value="ECO:0007669"/>
    <property type="project" value="UniProtKB-EC"/>
</dbReference>
<evidence type="ECO:0000313" key="15">
    <source>
        <dbReference type="EMBL" id="CAE0589015.1"/>
    </source>
</evidence>